<dbReference type="GO" id="GO:1902758">
    <property type="term" value="P:bis(molybdopterin guanine dinucleotide)molybdenum biosynthetic process"/>
    <property type="evidence" value="ECO:0007669"/>
    <property type="project" value="TreeGrafter"/>
</dbReference>
<accession>A0A2H9TCQ0</accession>
<gene>
    <name evidence="9" type="primary">mobA</name>
    <name evidence="9" type="ORF">CI610_00136</name>
</gene>
<evidence type="ECO:0000256" key="3">
    <source>
        <dbReference type="ARBA" id="ARBA00022723"/>
    </source>
</evidence>
<evidence type="ECO:0000256" key="6">
    <source>
        <dbReference type="ARBA" id="ARBA00023134"/>
    </source>
</evidence>
<keyword evidence="3" id="KW-0479">Metal-binding</keyword>
<dbReference type="CDD" id="cd02503">
    <property type="entry name" value="MobA"/>
    <property type="match status" value="1"/>
</dbReference>
<dbReference type="Pfam" id="PF12804">
    <property type="entry name" value="NTP_transf_3"/>
    <property type="match status" value="1"/>
</dbReference>
<evidence type="ECO:0000259" key="8">
    <source>
        <dbReference type="Pfam" id="PF12804"/>
    </source>
</evidence>
<keyword evidence="1" id="KW-0963">Cytoplasm</keyword>
<evidence type="ECO:0000256" key="5">
    <source>
        <dbReference type="ARBA" id="ARBA00022842"/>
    </source>
</evidence>
<dbReference type="EC" id="2.7.7.77" evidence="9"/>
<reference evidence="9" key="1">
    <citation type="journal article" date="2017" name="Appl. Environ. Microbiol.">
        <title>Molecular characterization of an Endozoicomonas-like organism causing infection in king scallop Pecten maximus L.</title>
        <authorList>
            <person name="Cano I."/>
            <person name="van Aerle R."/>
            <person name="Ross S."/>
            <person name="Verner-Jeffreys D.W."/>
            <person name="Paley R.K."/>
            <person name="Rimmer G."/>
            <person name="Ryder D."/>
            <person name="Hooper P."/>
            <person name="Stone D."/>
            <person name="Feist S.W."/>
        </authorList>
    </citation>
    <scope>NUCLEOTIDE SEQUENCE</scope>
</reference>
<dbReference type="Gene3D" id="3.90.550.10">
    <property type="entry name" value="Spore Coat Polysaccharide Biosynthesis Protein SpsA, Chain A"/>
    <property type="match status" value="1"/>
</dbReference>
<dbReference type="SUPFAM" id="SSF53448">
    <property type="entry name" value="Nucleotide-diphospho-sugar transferases"/>
    <property type="match status" value="1"/>
</dbReference>
<evidence type="ECO:0000256" key="7">
    <source>
        <dbReference type="ARBA" id="ARBA00023150"/>
    </source>
</evidence>
<protein>
    <submittedName>
        <fullName evidence="9">Molybdenum cofactor guanylyltransferase</fullName>
        <ecNumber evidence="9">2.7.7.77</ecNumber>
    </submittedName>
</protein>
<dbReference type="AlphaFoldDB" id="A0A2H9TCQ0"/>
<evidence type="ECO:0000313" key="9">
    <source>
        <dbReference type="EMBL" id="PJE80888.1"/>
    </source>
</evidence>
<evidence type="ECO:0000256" key="1">
    <source>
        <dbReference type="ARBA" id="ARBA00022490"/>
    </source>
</evidence>
<keyword evidence="2 9" id="KW-0808">Transferase</keyword>
<evidence type="ECO:0000256" key="4">
    <source>
        <dbReference type="ARBA" id="ARBA00022741"/>
    </source>
</evidence>
<keyword evidence="9" id="KW-0548">Nucleotidyltransferase</keyword>
<dbReference type="InterPro" id="IPR025877">
    <property type="entry name" value="MobA-like_NTP_Trfase"/>
</dbReference>
<evidence type="ECO:0000256" key="2">
    <source>
        <dbReference type="ARBA" id="ARBA00022679"/>
    </source>
</evidence>
<keyword evidence="6" id="KW-0342">GTP-binding</keyword>
<sequence>MNAAIPDTVPHTAGLVLAGGQSRRMGKDKALLSAGEQPLFQHMSGIISQTPVAQVLLSSSTLNNNSHLPLAICDSVAHRGPMGGIYSVLQATSQIAALLIIPVDMPLMQPTLLTRLFIAGQSCNCPVIYCGKTLPLYLPINPYVVNILKTAISSQNHRDYSLLRLHQQLNGKTIPIPSGHAFCFQNANTPEEWAYCKKVLADTAAS</sequence>
<proteinExistence type="predicted"/>
<dbReference type="InterPro" id="IPR013482">
    <property type="entry name" value="Molybde_CF_guanTrfase"/>
</dbReference>
<organism evidence="9">
    <name type="scientific">invertebrate metagenome</name>
    <dbReference type="NCBI Taxonomy" id="1711999"/>
    <lineage>
        <taxon>unclassified sequences</taxon>
        <taxon>metagenomes</taxon>
        <taxon>organismal metagenomes</taxon>
    </lineage>
</organism>
<dbReference type="EMBL" id="NSIT01000003">
    <property type="protein sequence ID" value="PJE80888.1"/>
    <property type="molecule type" value="Genomic_DNA"/>
</dbReference>
<keyword evidence="4" id="KW-0547">Nucleotide-binding</keyword>
<feature type="domain" description="MobA-like NTP transferase" evidence="8">
    <location>
        <begin position="14"/>
        <end position="130"/>
    </location>
</feature>
<dbReference type="GO" id="GO:0061603">
    <property type="term" value="F:molybdenum cofactor guanylyltransferase activity"/>
    <property type="evidence" value="ECO:0007669"/>
    <property type="project" value="UniProtKB-EC"/>
</dbReference>
<dbReference type="InterPro" id="IPR029044">
    <property type="entry name" value="Nucleotide-diphossugar_trans"/>
</dbReference>
<name>A0A2H9TCQ0_9ZZZZ</name>
<comment type="caution">
    <text evidence="9">The sequence shown here is derived from an EMBL/GenBank/DDBJ whole genome shotgun (WGS) entry which is preliminary data.</text>
</comment>
<keyword evidence="5" id="KW-0460">Magnesium</keyword>
<keyword evidence="7" id="KW-0501">Molybdenum cofactor biosynthesis</keyword>
<dbReference type="PANTHER" id="PTHR19136">
    <property type="entry name" value="MOLYBDENUM COFACTOR GUANYLYLTRANSFERASE"/>
    <property type="match status" value="1"/>
</dbReference>
<dbReference type="GO" id="GO:0005525">
    <property type="term" value="F:GTP binding"/>
    <property type="evidence" value="ECO:0007669"/>
    <property type="project" value="UniProtKB-KW"/>
</dbReference>
<dbReference type="GO" id="GO:0046872">
    <property type="term" value="F:metal ion binding"/>
    <property type="evidence" value="ECO:0007669"/>
    <property type="project" value="UniProtKB-KW"/>
</dbReference>
<dbReference type="PANTHER" id="PTHR19136:SF81">
    <property type="entry name" value="MOLYBDENUM COFACTOR GUANYLYLTRANSFERASE"/>
    <property type="match status" value="1"/>
</dbReference>